<dbReference type="SUPFAM" id="SSF55424">
    <property type="entry name" value="FAD/NAD-linked reductases, dimerisation (C-terminal) domain"/>
    <property type="match status" value="1"/>
</dbReference>
<sequence length="565" mass="61337">MPLSIIIVGGVAGGMSAATRARRLDENASITVLERGSFVSYANCGVPYALGGVIDSDKNLVLQTEASLEARFNIDIRLLSELVEVDPQTRRVNIHDLQSDNFYKMSYDKLILAQGAQSVIPAIPGMGLAQILTLQTIPDLQKIREFISKTSCKRAAIIGGGFIGLEAAENIRKLGLDVCMVESSSHVFPPFDDDFANIIHRELESHQVHLFTNQKVTEILEDRSSVKIQLSGGETVSADVVIVAIGVRARFQIAESAGLRVGRSGVTVNIFMQTSDPDIYAVGDMVEVENRISHQATSLALGGPANRQGRIAADHIFGIPTPYRGNVGTCVCQVFNLTAATTGFSVQRLENLGFRPLWVTVHPPDHASYYPSASPITLRVAFEPGTGRLLGAQAVGETGVDKRIDVISIALQANMSIFDLEHVELSYAPPYGSAKDPINMAGFVGSNLLRGLVEIVHPKAASHLTASWQVIDVRSPDEFSRGHVPCARNIPLDQVRQNIQHLRKECPVLVYCWVGYRGYIAYRILRQAGFKVANLDGGFKSIVQGGFADLISPAIPEAQVVKCRD</sequence>
<dbReference type="RefSeq" id="XP_056786320.1">
    <property type="nucleotide sequence ID" value="XM_056938943.1"/>
</dbReference>
<proteinExistence type="inferred from homology"/>
<accession>A0A9X0BJL5</accession>
<dbReference type="GO" id="GO:0016491">
    <property type="term" value="F:oxidoreductase activity"/>
    <property type="evidence" value="ECO:0007669"/>
    <property type="project" value="UniProtKB-KW"/>
</dbReference>
<dbReference type="Pfam" id="PF02852">
    <property type="entry name" value="Pyr_redox_dim"/>
    <property type="match status" value="1"/>
</dbReference>
<evidence type="ECO:0000256" key="1">
    <source>
        <dbReference type="ARBA" id="ARBA00001974"/>
    </source>
</evidence>
<dbReference type="PANTHER" id="PTHR43429">
    <property type="entry name" value="PYRIDINE NUCLEOTIDE-DISULFIDE OXIDOREDUCTASE DOMAIN-CONTAINING"/>
    <property type="match status" value="1"/>
</dbReference>
<dbReference type="InterPro" id="IPR036873">
    <property type="entry name" value="Rhodanese-like_dom_sf"/>
</dbReference>
<gene>
    <name evidence="8" type="ORF">N7539_009348</name>
</gene>
<dbReference type="SMART" id="SM00450">
    <property type="entry name" value="RHOD"/>
    <property type="match status" value="1"/>
</dbReference>
<dbReference type="PROSITE" id="PS50206">
    <property type="entry name" value="RHODANESE_3"/>
    <property type="match status" value="1"/>
</dbReference>
<dbReference type="Proteomes" id="UP001148312">
    <property type="component" value="Unassembled WGS sequence"/>
</dbReference>
<evidence type="ECO:0000256" key="5">
    <source>
        <dbReference type="ARBA" id="ARBA00023002"/>
    </source>
</evidence>
<dbReference type="InterPro" id="IPR050260">
    <property type="entry name" value="FAD-bd_OxRdtase"/>
</dbReference>
<evidence type="ECO:0000256" key="2">
    <source>
        <dbReference type="ARBA" id="ARBA00009130"/>
    </source>
</evidence>
<keyword evidence="9" id="KW-1185">Reference proteome</keyword>
<dbReference type="Pfam" id="PF00581">
    <property type="entry name" value="Rhodanese"/>
    <property type="match status" value="1"/>
</dbReference>
<name>A0A9X0BJL5_9EURO</name>
<evidence type="ECO:0000313" key="9">
    <source>
        <dbReference type="Proteomes" id="UP001148312"/>
    </source>
</evidence>
<dbReference type="PRINTS" id="PR00368">
    <property type="entry name" value="FADPNR"/>
</dbReference>
<dbReference type="InterPro" id="IPR036188">
    <property type="entry name" value="FAD/NAD-bd_sf"/>
</dbReference>
<evidence type="ECO:0000256" key="4">
    <source>
        <dbReference type="ARBA" id="ARBA00022827"/>
    </source>
</evidence>
<protein>
    <recommendedName>
        <fullName evidence="7">Rhodanese domain-containing protein</fullName>
    </recommendedName>
</protein>
<dbReference type="Pfam" id="PF07992">
    <property type="entry name" value="Pyr_redox_2"/>
    <property type="match status" value="1"/>
</dbReference>
<dbReference type="PANTHER" id="PTHR43429:SF1">
    <property type="entry name" value="NAD(P)H SULFUR OXIDOREDUCTASE (COA-DEPENDENT)"/>
    <property type="match status" value="1"/>
</dbReference>
<organism evidence="8 9">
    <name type="scientific">Penicillium diatomitis</name>
    <dbReference type="NCBI Taxonomy" id="2819901"/>
    <lineage>
        <taxon>Eukaryota</taxon>
        <taxon>Fungi</taxon>
        <taxon>Dikarya</taxon>
        <taxon>Ascomycota</taxon>
        <taxon>Pezizomycotina</taxon>
        <taxon>Eurotiomycetes</taxon>
        <taxon>Eurotiomycetidae</taxon>
        <taxon>Eurotiales</taxon>
        <taxon>Aspergillaceae</taxon>
        <taxon>Penicillium</taxon>
    </lineage>
</organism>
<reference evidence="8" key="2">
    <citation type="journal article" date="2023" name="IMA Fungus">
        <title>Comparative genomic study of the Penicillium genus elucidates a diverse pangenome and 15 lateral gene transfer events.</title>
        <authorList>
            <person name="Petersen C."/>
            <person name="Sorensen T."/>
            <person name="Nielsen M.R."/>
            <person name="Sondergaard T.E."/>
            <person name="Sorensen J.L."/>
            <person name="Fitzpatrick D.A."/>
            <person name="Frisvad J.C."/>
            <person name="Nielsen K.L."/>
        </authorList>
    </citation>
    <scope>NUCLEOTIDE SEQUENCE</scope>
    <source>
        <strain evidence="8">IBT 30728</strain>
    </source>
</reference>
<keyword evidence="5" id="KW-0560">Oxidoreductase</keyword>
<keyword evidence="4" id="KW-0274">FAD</keyword>
<feature type="domain" description="Rhodanese" evidence="7">
    <location>
        <begin position="464"/>
        <end position="551"/>
    </location>
</feature>
<dbReference type="Gene3D" id="3.50.50.60">
    <property type="entry name" value="FAD/NAD(P)-binding domain"/>
    <property type="match status" value="2"/>
</dbReference>
<dbReference type="AlphaFoldDB" id="A0A9X0BJL5"/>
<keyword evidence="6" id="KW-0676">Redox-active center</keyword>
<dbReference type="SUPFAM" id="SSF51905">
    <property type="entry name" value="FAD/NAD(P)-binding domain"/>
    <property type="match status" value="1"/>
</dbReference>
<reference evidence="8" key="1">
    <citation type="submission" date="2022-12" db="EMBL/GenBank/DDBJ databases">
        <authorList>
            <person name="Petersen C."/>
        </authorList>
    </citation>
    <scope>NUCLEOTIDE SEQUENCE</scope>
    <source>
        <strain evidence="8">IBT 30728</strain>
    </source>
</reference>
<dbReference type="EMBL" id="JAPWDQ010000015">
    <property type="protein sequence ID" value="KAJ5469730.1"/>
    <property type="molecule type" value="Genomic_DNA"/>
</dbReference>
<keyword evidence="3" id="KW-0285">Flavoprotein</keyword>
<evidence type="ECO:0000256" key="3">
    <source>
        <dbReference type="ARBA" id="ARBA00022630"/>
    </source>
</evidence>
<evidence type="ECO:0000313" key="8">
    <source>
        <dbReference type="EMBL" id="KAJ5469730.1"/>
    </source>
</evidence>
<dbReference type="SUPFAM" id="SSF52821">
    <property type="entry name" value="Rhodanese/Cell cycle control phosphatase"/>
    <property type="match status" value="1"/>
</dbReference>
<evidence type="ECO:0000259" key="7">
    <source>
        <dbReference type="PROSITE" id="PS50206"/>
    </source>
</evidence>
<evidence type="ECO:0000256" key="6">
    <source>
        <dbReference type="ARBA" id="ARBA00023284"/>
    </source>
</evidence>
<dbReference type="PRINTS" id="PR00411">
    <property type="entry name" value="PNDRDTASEI"/>
</dbReference>
<comment type="cofactor">
    <cofactor evidence="1">
        <name>FAD</name>
        <dbReference type="ChEBI" id="CHEBI:57692"/>
    </cofactor>
</comment>
<comment type="caution">
    <text evidence="8">The sequence shown here is derived from an EMBL/GenBank/DDBJ whole genome shotgun (WGS) entry which is preliminary data.</text>
</comment>
<dbReference type="InterPro" id="IPR016156">
    <property type="entry name" value="FAD/NAD-linked_Rdtase_dimer_sf"/>
</dbReference>
<comment type="similarity">
    <text evidence="2">Belongs to the class-III pyridine nucleotide-disulfide oxidoreductase family.</text>
</comment>
<dbReference type="InterPro" id="IPR023753">
    <property type="entry name" value="FAD/NAD-binding_dom"/>
</dbReference>
<dbReference type="InterPro" id="IPR004099">
    <property type="entry name" value="Pyr_nucl-diS_OxRdtase_dimer"/>
</dbReference>
<dbReference type="InterPro" id="IPR001763">
    <property type="entry name" value="Rhodanese-like_dom"/>
</dbReference>
<dbReference type="GeneID" id="81629193"/>
<dbReference type="Gene3D" id="3.40.250.10">
    <property type="entry name" value="Rhodanese-like domain"/>
    <property type="match status" value="1"/>
</dbReference>